<dbReference type="PANTHER" id="PTHR12558">
    <property type="entry name" value="CELL DIVISION CYCLE 16,23,27"/>
    <property type="match status" value="1"/>
</dbReference>
<dbReference type="InterPro" id="IPR019734">
    <property type="entry name" value="TPR_rpt"/>
</dbReference>
<gene>
    <name evidence="1" type="ORF">MNBD_GAMMA18-1875</name>
</gene>
<dbReference type="PANTHER" id="PTHR12558:SF13">
    <property type="entry name" value="CELL DIVISION CYCLE PROTEIN 27 HOMOLOG"/>
    <property type="match status" value="1"/>
</dbReference>
<dbReference type="SUPFAM" id="SSF48452">
    <property type="entry name" value="TPR-like"/>
    <property type="match status" value="3"/>
</dbReference>
<dbReference type="Gene3D" id="1.25.40.10">
    <property type="entry name" value="Tetratricopeptide repeat domain"/>
    <property type="match status" value="5"/>
</dbReference>
<dbReference type="Pfam" id="PF13174">
    <property type="entry name" value="TPR_6"/>
    <property type="match status" value="1"/>
</dbReference>
<proteinExistence type="predicted"/>
<sequence length="943" mass="108540">MTLRLVLTVLLLLNISTIAAKTPASEMTLKELRDRSYTIEQDAGPGQVLKRSTQGYQLFLDSPLGGAMRRESLRRIADRMQEQLEEEEERMVSGVEVEDEDVLLKDASYDKAIQYYNEAVNNYPDFPGNEHIYYQLARAYEANGEPKQAIWALQQLIKNHSDTDYIDETHFRVAELSFLTQKFSQATTHYDELIKQGAENQYYRVAMYKSGWALFKNKDYKESLDQFIELLDHMTLDANLDDMLAEFPQHTIGEREMIKDTLRVMSIAITHQEEPLSYMESYLAGLMEPRAYEFMIYQALGDMYHYQQLYQDAAGVYAAFPQQQPLHSQAPFSQIMAIETYRKGRFSELQDKAVRYFSSTFGYQTSFWKVAQPTKLKQQLEPYLRQHLSLLALKHHAALQKQATETNKQQALHWYRAYLDSFSKDSEAAHINFLLAELLFEVGDYKAAAIEYNRTAYDYGRHPESQESGYAAILAFDKQRQGLVGDELDTWRRQSLENALHFAKVFSDDERVPSVITKTAQDLFEVGAYDTAIKAASIILTLRGLTPKKQRSAYLVIGHSYFEKEDYPRAESAYQSALRLMEKRDSDYNGTYERIAAAIYQQAEHQQKSGNLQAAVREYQRLIVVAPLSKIRDTTEFDTATALLQLKQWQGAIDILVKMRRTTFGKKHAMDITQKLTVAYLETDQNQNAAAELETLALLAPSYDIQREAVWRAAELYEKEGNISATIKAFEDYVKRYPSPVDANVEARYKLAQLYQSQNNQRLQIARLKDVISVDAKALEHRTSRTKYLAGISALTLADLANEEYKSIKLVEPIKKNLKRKKDQMQRVIKDYGSVSEYAIAELITNATFKIAEIYRDFSQALMASDRPGGLDADELEMYDIMLEEQAFPFEEKSIDLHEKNYHRINDGVFDLWVKNSLNALGTINPGRYDKSENEVGYIEIFN</sequence>
<dbReference type="PROSITE" id="PS50005">
    <property type="entry name" value="TPR"/>
    <property type="match status" value="1"/>
</dbReference>
<dbReference type="EMBL" id="UOFP01000040">
    <property type="protein sequence ID" value="VAW84307.1"/>
    <property type="molecule type" value="Genomic_DNA"/>
</dbReference>
<organism evidence="1">
    <name type="scientific">hydrothermal vent metagenome</name>
    <dbReference type="NCBI Taxonomy" id="652676"/>
    <lineage>
        <taxon>unclassified sequences</taxon>
        <taxon>metagenomes</taxon>
        <taxon>ecological metagenomes</taxon>
    </lineage>
</organism>
<evidence type="ECO:0000313" key="1">
    <source>
        <dbReference type="EMBL" id="VAW84307.1"/>
    </source>
</evidence>
<dbReference type="AlphaFoldDB" id="A0A3B0ZA11"/>
<protein>
    <submittedName>
        <fullName evidence="1">TPR domain protein, putative component of TonB system</fullName>
    </submittedName>
</protein>
<dbReference type="InterPro" id="IPR011990">
    <property type="entry name" value="TPR-like_helical_dom_sf"/>
</dbReference>
<dbReference type="Pfam" id="PF13432">
    <property type="entry name" value="TPR_16"/>
    <property type="match status" value="1"/>
</dbReference>
<accession>A0A3B0ZA11</accession>
<name>A0A3B0ZA11_9ZZZZ</name>
<reference evidence="1" key="1">
    <citation type="submission" date="2018-06" db="EMBL/GenBank/DDBJ databases">
        <authorList>
            <person name="Zhirakovskaya E."/>
        </authorList>
    </citation>
    <scope>NUCLEOTIDE SEQUENCE</scope>
</reference>
<dbReference type="Pfam" id="PF14559">
    <property type="entry name" value="TPR_19"/>
    <property type="match status" value="1"/>
</dbReference>
<dbReference type="SMART" id="SM00028">
    <property type="entry name" value="TPR"/>
    <property type="match status" value="6"/>
</dbReference>